<keyword evidence="3" id="KW-0812">Transmembrane</keyword>
<dbReference type="Proteomes" id="UP000607653">
    <property type="component" value="Unassembled WGS sequence"/>
</dbReference>
<gene>
    <name evidence="4" type="ORF">HUJ06_023070</name>
</gene>
<dbReference type="PANTHER" id="PTHR35490">
    <property type="entry name" value="BACTERIOPHAGE N4 ADSORPTION B PROTEIN"/>
    <property type="match status" value="1"/>
</dbReference>
<dbReference type="PANTHER" id="PTHR35490:SF2">
    <property type="entry name" value="BACTERIOPHAGE N4 ADSORPTION B PROTEIN"/>
    <property type="match status" value="1"/>
</dbReference>
<feature type="transmembrane region" description="Helical" evidence="3">
    <location>
        <begin position="384"/>
        <end position="405"/>
    </location>
</feature>
<feature type="region of interest" description="Disordered" evidence="2">
    <location>
        <begin position="1"/>
        <end position="77"/>
    </location>
</feature>
<feature type="region of interest" description="Disordered" evidence="2">
    <location>
        <begin position="408"/>
        <end position="428"/>
    </location>
</feature>
<keyword evidence="1" id="KW-0175">Coiled coil</keyword>
<evidence type="ECO:0000313" key="4">
    <source>
        <dbReference type="EMBL" id="DAD21607.1"/>
    </source>
</evidence>
<protein>
    <recommendedName>
        <fullName evidence="6">Netrin receptor DCC</fullName>
    </recommendedName>
</protein>
<sequence length="428" mass="47778">MPPTFTAITLDRLLEPGTPKSVPKLLNSKLQSRKPSTEKTIQRPSPSLYATPEATPLPDSPSSFAPSPYIVNHKRRGPRLLKTGYQDDASVKQATEEVKVDANERNVDIEVVGSKEDVTVPPMVSNPCDDAVVNGFHDDKPGSCNSNDGFDGAEDSSKVDAAVDLEIEEGEDFFDPQESMSFTSNTDLEESSGPKRPMKLCTPMGEFYDAWEGRLTQASYADIELSSEVGQQSGIRDIEAELREIRLNLLTEIERRKQAEEALSNMQRQWQRIGQQLSLVGLRLPTASIAAAEDEDLDFDLGEDLCQQMYIARFVSNSVGRGSARAEIEEEMESQIELKNFEIARLWDRLHYYEAVNHEMSQRNQEAIEMARQRRQRRKRRRKLVWGLVGTAIIVGAAALAWSYLPASRGSSTTNHSDAPRGDDATEL</sequence>
<evidence type="ECO:0008006" key="6">
    <source>
        <dbReference type="Google" id="ProtNLM"/>
    </source>
</evidence>
<comment type="caution">
    <text evidence="4">The sequence shown here is derived from an EMBL/GenBank/DDBJ whole genome shotgun (WGS) entry which is preliminary data.</text>
</comment>
<evidence type="ECO:0000256" key="2">
    <source>
        <dbReference type="SAM" id="MobiDB-lite"/>
    </source>
</evidence>
<feature type="coiled-coil region" evidence="1">
    <location>
        <begin position="249"/>
        <end position="276"/>
    </location>
</feature>
<keyword evidence="3" id="KW-0472">Membrane</keyword>
<evidence type="ECO:0000256" key="1">
    <source>
        <dbReference type="SAM" id="Coils"/>
    </source>
</evidence>
<accession>A0A822XMW7</accession>
<evidence type="ECO:0000313" key="5">
    <source>
        <dbReference type="Proteomes" id="UP000607653"/>
    </source>
</evidence>
<proteinExistence type="predicted"/>
<name>A0A822XMW7_NELNU</name>
<keyword evidence="3" id="KW-1133">Transmembrane helix</keyword>
<keyword evidence="5" id="KW-1185">Reference proteome</keyword>
<reference evidence="4 5" key="1">
    <citation type="journal article" date="2020" name="Mol. Biol. Evol.">
        <title>Distinct Expression and Methylation Patterns for Genes with Different Fates following a Single Whole-Genome Duplication in Flowering Plants.</title>
        <authorList>
            <person name="Shi T."/>
            <person name="Rahmani R.S."/>
            <person name="Gugger P.F."/>
            <person name="Wang M."/>
            <person name="Li H."/>
            <person name="Zhang Y."/>
            <person name="Li Z."/>
            <person name="Wang Q."/>
            <person name="Van de Peer Y."/>
            <person name="Marchal K."/>
            <person name="Chen J."/>
        </authorList>
    </citation>
    <scope>NUCLEOTIDE SEQUENCE [LARGE SCALE GENOMIC DNA]</scope>
    <source>
        <tissue evidence="4">Leaf</tissue>
    </source>
</reference>
<organism evidence="4 5">
    <name type="scientific">Nelumbo nucifera</name>
    <name type="common">Sacred lotus</name>
    <dbReference type="NCBI Taxonomy" id="4432"/>
    <lineage>
        <taxon>Eukaryota</taxon>
        <taxon>Viridiplantae</taxon>
        <taxon>Streptophyta</taxon>
        <taxon>Embryophyta</taxon>
        <taxon>Tracheophyta</taxon>
        <taxon>Spermatophyta</taxon>
        <taxon>Magnoliopsida</taxon>
        <taxon>Proteales</taxon>
        <taxon>Nelumbonaceae</taxon>
        <taxon>Nelumbo</taxon>
    </lineage>
</organism>
<dbReference type="AlphaFoldDB" id="A0A822XMW7"/>
<dbReference type="EMBL" id="DUZY01000001">
    <property type="protein sequence ID" value="DAD21607.1"/>
    <property type="molecule type" value="Genomic_DNA"/>
</dbReference>
<feature type="compositionally biased region" description="Basic and acidic residues" evidence="2">
    <location>
        <begin position="418"/>
        <end position="428"/>
    </location>
</feature>
<evidence type="ECO:0000256" key="3">
    <source>
        <dbReference type="SAM" id="Phobius"/>
    </source>
</evidence>
<feature type="region of interest" description="Disordered" evidence="2">
    <location>
        <begin position="171"/>
        <end position="199"/>
    </location>
</feature>